<dbReference type="GO" id="GO:0016787">
    <property type="term" value="F:hydrolase activity"/>
    <property type="evidence" value="ECO:0007669"/>
    <property type="project" value="InterPro"/>
</dbReference>
<dbReference type="InterPro" id="IPR016193">
    <property type="entry name" value="Cytidine_deaminase-like"/>
</dbReference>
<name>A0A2S0NLB7_9MOLU</name>
<dbReference type="PROSITE" id="PS51747">
    <property type="entry name" value="CYT_DCMP_DEAMINASES_2"/>
    <property type="match status" value="1"/>
</dbReference>
<dbReference type="EMBL" id="CP027019">
    <property type="protein sequence ID" value="AVP49807.1"/>
    <property type="molecule type" value="Genomic_DNA"/>
</dbReference>
<dbReference type="AlphaFoldDB" id="A0A2S0NLB7"/>
<dbReference type="CDD" id="cd01285">
    <property type="entry name" value="nucleoside_deaminase"/>
    <property type="match status" value="1"/>
</dbReference>
<dbReference type="PANTHER" id="PTHR11079:SF179">
    <property type="entry name" value="TRNA(ADENINE(34)) DEAMINASE, CHLOROPLASTIC"/>
    <property type="match status" value="1"/>
</dbReference>
<dbReference type="GO" id="GO:0008270">
    <property type="term" value="F:zinc ion binding"/>
    <property type="evidence" value="ECO:0007669"/>
    <property type="project" value="InterPro"/>
</dbReference>
<accession>A0A2S0NLB7</accession>
<gene>
    <name evidence="4" type="ORF">C5T88_03170</name>
</gene>
<evidence type="ECO:0000256" key="1">
    <source>
        <dbReference type="ARBA" id="ARBA00022723"/>
    </source>
</evidence>
<dbReference type="PANTHER" id="PTHR11079">
    <property type="entry name" value="CYTOSINE DEAMINASE FAMILY MEMBER"/>
    <property type="match status" value="1"/>
</dbReference>
<protein>
    <submittedName>
        <fullName evidence="4">Nucleoside deaminase</fullName>
    </submittedName>
</protein>
<keyword evidence="1" id="KW-0479">Metal-binding</keyword>
<evidence type="ECO:0000313" key="5">
    <source>
        <dbReference type="Proteomes" id="UP000239250"/>
    </source>
</evidence>
<dbReference type="Pfam" id="PF00383">
    <property type="entry name" value="dCMP_cyt_deam_1"/>
    <property type="match status" value="1"/>
</dbReference>
<dbReference type="PROSITE" id="PS00903">
    <property type="entry name" value="CYT_DCMP_DEAMINASES_1"/>
    <property type="match status" value="1"/>
</dbReference>
<organism evidence="4 5">
    <name type="scientific">Williamsoniiplasma luminosum</name>
    <dbReference type="NCBI Taxonomy" id="214888"/>
    <lineage>
        <taxon>Bacteria</taxon>
        <taxon>Bacillati</taxon>
        <taxon>Mycoplasmatota</taxon>
        <taxon>Mollicutes</taxon>
        <taxon>Entomoplasmatales</taxon>
        <taxon>Williamsoniiplasma</taxon>
    </lineage>
</organism>
<dbReference type="SUPFAM" id="SSF53927">
    <property type="entry name" value="Cytidine deaminase-like"/>
    <property type="match status" value="1"/>
</dbReference>
<dbReference type="InterPro" id="IPR016192">
    <property type="entry name" value="APOBEC/CMP_deaminase_Zn-bd"/>
</dbReference>
<evidence type="ECO:0000256" key="2">
    <source>
        <dbReference type="ARBA" id="ARBA00022833"/>
    </source>
</evidence>
<proteinExistence type="predicted"/>
<dbReference type="InterPro" id="IPR002125">
    <property type="entry name" value="CMP_dCMP_dom"/>
</dbReference>
<keyword evidence="2" id="KW-0862">Zinc</keyword>
<dbReference type="RefSeq" id="WP_303662129.1">
    <property type="nucleotide sequence ID" value="NZ_CP027019.1"/>
</dbReference>
<dbReference type="Proteomes" id="UP000239250">
    <property type="component" value="Chromosome"/>
</dbReference>
<evidence type="ECO:0000313" key="4">
    <source>
        <dbReference type="EMBL" id="AVP49807.1"/>
    </source>
</evidence>
<dbReference type="Gene3D" id="3.40.140.10">
    <property type="entry name" value="Cytidine Deaminase, domain 2"/>
    <property type="match status" value="1"/>
</dbReference>
<feature type="domain" description="CMP/dCMP-type deaminase" evidence="3">
    <location>
        <begin position="3"/>
        <end position="119"/>
    </location>
</feature>
<reference evidence="5" key="1">
    <citation type="submission" date="2018-02" db="EMBL/GenBank/DDBJ databases">
        <title>Firefly genomes illuminate parallel origins of bioluminescence in beetles.</title>
        <authorList>
            <person name="Fallon T.R."/>
            <person name="Lower S.E.S."/>
            <person name="Behringer M."/>
            <person name="Weng J.-K."/>
        </authorList>
    </citation>
    <scope>NUCLEOTIDE SEQUENCE [LARGE SCALE GENOMIC DNA]</scope>
</reference>
<sequence>MTNEQYSFLMKAIEKTKKHHDVPISAIIVDQNDEIVSFGFNERERKKEISAHAEIIAINKLAKKIKSLNLNDYKLITTLEPCVMCSEAIQQAKIKTVDYLLKGDKYGVSRHLSVNDIKFKLKKVGTKEQVDYYKSIIKVFFQKLR</sequence>
<evidence type="ECO:0000259" key="3">
    <source>
        <dbReference type="PROSITE" id="PS51747"/>
    </source>
</evidence>